<dbReference type="InterPro" id="IPR036390">
    <property type="entry name" value="WH_DNA-bd_sf"/>
</dbReference>
<dbReference type="InterPro" id="IPR023187">
    <property type="entry name" value="Tscrpt_reg_MarR-type_CS"/>
</dbReference>
<dbReference type="EMBL" id="JAQQCF010000004">
    <property type="protein sequence ID" value="MFM0636282.1"/>
    <property type="molecule type" value="Genomic_DNA"/>
</dbReference>
<dbReference type="PRINTS" id="PR00598">
    <property type="entry name" value="HTHMARR"/>
</dbReference>
<proteinExistence type="predicted"/>
<dbReference type="SMART" id="SM00347">
    <property type="entry name" value="HTH_MARR"/>
    <property type="match status" value="1"/>
</dbReference>
<name>A0ABW9DMF6_9BURK</name>
<dbReference type="Pfam" id="PF01047">
    <property type="entry name" value="MarR"/>
    <property type="match status" value="1"/>
</dbReference>
<dbReference type="PANTHER" id="PTHR33164">
    <property type="entry name" value="TRANSCRIPTIONAL REGULATOR, MARR FAMILY"/>
    <property type="match status" value="1"/>
</dbReference>
<dbReference type="InterPro" id="IPR036388">
    <property type="entry name" value="WH-like_DNA-bd_sf"/>
</dbReference>
<dbReference type="PROSITE" id="PS01117">
    <property type="entry name" value="HTH_MARR_1"/>
    <property type="match status" value="1"/>
</dbReference>
<dbReference type="InterPro" id="IPR039422">
    <property type="entry name" value="MarR/SlyA-like"/>
</dbReference>
<organism evidence="5 6">
    <name type="scientific">Paraburkholderia metrosideri</name>
    <dbReference type="NCBI Taxonomy" id="580937"/>
    <lineage>
        <taxon>Bacteria</taxon>
        <taxon>Pseudomonadati</taxon>
        <taxon>Pseudomonadota</taxon>
        <taxon>Betaproteobacteria</taxon>
        <taxon>Burkholderiales</taxon>
        <taxon>Burkholderiaceae</taxon>
        <taxon>Paraburkholderia</taxon>
    </lineage>
</organism>
<feature type="domain" description="HTH marR-type" evidence="4">
    <location>
        <begin position="16"/>
        <end position="152"/>
    </location>
</feature>
<evidence type="ECO:0000256" key="1">
    <source>
        <dbReference type="ARBA" id="ARBA00023015"/>
    </source>
</evidence>
<keyword evidence="3" id="KW-0804">Transcription</keyword>
<keyword evidence="1" id="KW-0805">Transcription regulation</keyword>
<protein>
    <submittedName>
        <fullName evidence="5">MarR family winged helix-turn-helix transcriptional regulator</fullName>
    </submittedName>
</protein>
<dbReference type="PANTHER" id="PTHR33164:SF57">
    <property type="entry name" value="MARR-FAMILY TRANSCRIPTIONAL REGULATOR"/>
    <property type="match status" value="1"/>
</dbReference>
<dbReference type="Proteomes" id="UP001629432">
    <property type="component" value="Unassembled WGS sequence"/>
</dbReference>
<evidence type="ECO:0000259" key="4">
    <source>
        <dbReference type="PROSITE" id="PS50995"/>
    </source>
</evidence>
<evidence type="ECO:0000256" key="3">
    <source>
        <dbReference type="ARBA" id="ARBA00023163"/>
    </source>
</evidence>
<reference evidence="5 6" key="1">
    <citation type="journal article" date="2024" name="Chem. Sci.">
        <title>Discovery of megapolipeptins by genome mining of a Burkholderiales bacteria collection.</title>
        <authorList>
            <person name="Paulo B.S."/>
            <person name="Recchia M.J.J."/>
            <person name="Lee S."/>
            <person name="Fergusson C.H."/>
            <person name="Romanowski S.B."/>
            <person name="Hernandez A."/>
            <person name="Krull N."/>
            <person name="Liu D.Y."/>
            <person name="Cavanagh H."/>
            <person name="Bos A."/>
            <person name="Gray C.A."/>
            <person name="Murphy B.T."/>
            <person name="Linington R.G."/>
            <person name="Eustaquio A.S."/>
        </authorList>
    </citation>
    <scope>NUCLEOTIDE SEQUENCE [LARGE SCALE GENOMIC DNA]</scope>
    <source>
        <strain evidence="5 6">RL17-338-BIC-A</strain>
    </source>
</reference>
<keyword evidence="2" id="KW-0238">DNA-binding</keyword>
<evidence type="ECO:0000256" key="2">
    <source>
        <dbReference type="ARBA" id="ARBA00023125"/>
    </source>
</evidence>
<dbReference type="InterPro" id="IPR000835">
    <property type="entry name" value="HTH_MarR-typ"/>
</dbReference>
<accession>A0ABW9DMF6</accession>
<keyword evidence="6" id="KW-1185">Reference proteome</keyword>
<sequence>MPPRKNVQDTRISERIRELHLALISIVSVMNRPELDEKMVREAGISLDRALFPLLVIVERLGPIGVVDLAGRVGRDHTTVSRQVAKLESHGLVERQAGIEDGRVRQAVVTPKGKAMTDAVDAARDRLGRALFIRWDQKEIDDLVRLLQKFAEDIEDQASGTGT</sequence>
<dbReference type="PROSITE" id="PS50995">
    <property type="entry name" value="HTH_MARR_2"/>
    <property type="match status" value="1"/>
</dbReference>
<comment type="caution">
    <text evidence="5">The sequence shown here is derived from an EMBL/GenBank/DDBJ whole genome shotgun (WGS) entry which is preliminary data.</text>
</comment>
<gene>
    <name evidence="5" type="ORF">PQQ63_06215</name>
</gene>
<dbReference type="Gene3D" id="1.10.10.10">
    <property type="entry name" value="Winged helix-like DNA-binding domain superfamily/Winged helix DNA-binding domain"/>
    <property type="match status" value="1"/>
</dbReference>
<evidence type="ECO:0000313" key="5">
    <source>
        <dbReference type="EMBL" id="MFM0636282.1"/>
    </source>
</evidence>
<dbReference type="SUPFAM" id="SSF46785">
    <property type="entry name" value="Winged helix' DNA-binding domain"/>
    <property type="match status" value="1"/>
</dbReference>
<evidence type="ECO:0000313" key="6">
    <source>
        <dbReference type="Proteomes" id="UP001629432"/>
    </source>
</evidence>